<comment type="caution">
    <text evidence="1">The sequence shown here is derived from an EMBL/GenBank/DDBJ whole genome shotgun (WGS) entry which is preliminary data.</text>
</comment>
<keyword evidence="2" id="KW-1185">Reference proteome</keyword>
<evidence type="ECO:0000313" key="2">
    <source>
        <dbReference type="Proteomes" id="UP001177023"/>
    </source>
</evidence>
<dbReference type="Proteomes" id="UP001177023">
    <property type="component" value="Unassembled WGS sequence"/>
</dbReference>
<organism evidence="1 2">
    <name type="scientific">Mesorhabditis spiculigera</name>
    <dbReference type="NCBI Taxonomy" id="96644"/>
    <lineage>
        <taxon>Eukaryota</taxon>
        <taxon>Metazoa</taxon>
        <taxon>Ecdysozoa</taxon>
        <taxon>Nematoda</taxon>
        <taxon>Chromadorea</taxon>
        <taxon>Rhabditida</taxon>
        <taxon>Rhabditina</taxon>
        <taxon>Rhabditomorpha</taxon>
        <taxon>Rhabditoidea</taxon>
        <taxon>Rhabditidae</taxon>
        <taxon>Mesorhabditinae</taxon>
        <taxon>Mesorhabditis</taxon>
    </lineage>
</organism>
<evidence type="ECO:0000313" key="1">
    <source>
        <dbReference type="EMBL" id="CAJ0584577.1"/>
    </source>
</evidence>
<sequence length="424" mass="48093">MSCQRCFAPILHYQPSLLTKCVRLECQACATKRRGLLCQLCNVPHGPPTIYDGYSDITQMLAAYQDYPGLLRLSRGWVIVGPLVPFGCPDCNRVFGPEPHTIYWQIIRHQQPTRCFRPAAKGVECVQAYCCRERPMTTWIQCDSTILPADTCVKTETNIITQFNDVVAHKMVILEMMQKKVKMRASCARCRERFGNGLVILGGNMAMCKKCDEEVEANEKCVNCSELPAEHRLRCEEIPGRRLREEIYAAQRLDVKAQALALLNDPLEACSGCEARILIPLMFSCYDCQGAVFCAVCSVRSHKTHKLLDFGAKKLTELEAQNTDDLTKRQTRIVSNFYDVHRLLADNMYKFFVETEQYLKLISQQHVYENGAAIGEVLCQKAHALEKHFEEYLPNARLCGEQLLDLADDRRALLRGISPGISKL</sequence>
<dbReference type="EMBL" id="CATQJA010002698">
    <property type="protein sequence ID" value="CAJ0584577.1"/>
    <property type="molecule type" value="Genomic_DNA"/>
</dbReference>
<accession>A0AA36DC61</accession>
<feature type="non-terminal residue" evidence="1">
    <location>
        <position position="424"/>
    </location>
</feature>
<dbReference type="AlphaFoldDB" id="A0AA36DC61"/>
<name>A0AA36DC61_9BILA</name>
<gene>
    <name evidence="1" type="ORF">MSPICULIGERA_LOCUS22624</name>
</gene>
<proteinExistence type="predicted"/>
<reference evidence="1" key="1">
    <citation type="submission" date="2023-06" db="EMBL/GenBank/DDBJ databases">
        <authorList>
            <person name="Delattre M."/>
        </authorList>
    </citation>
    <scope>NUCLEOTIDE SEQUENCE</scope>
    <source>
        <strain evidence="1">AF72</strain>
    </source>
</reference>
<protein>
    <submittedName>
        <fullName evidence="1">Uncharacterized protein</fullName>
    </submittedName>
</protein>